<accession>A0AAD7HVQ6</accession>
<dbReference type="Gene3D" id="3.40.50.10810">
    <property type="entry name" value="Tandem AAA-ATPase domain"/>
    <property type="match status" value="1"/>
</dbReference>
<organism evidence="2 3">
    <name type="scientific">Mycena metata</name>
    <dbReference type="NCBI Taxonomy" id="1033252"/>
    <lineage>
        <taxon>Eukaryota</taxon>
        <taxon>Fungi</taxon>
        <taxon>Dikarya</taxon>
        <taxon>Basidiomycota</taxon>
        <taxon>Agaricomycotina</taxon>
        <taxon>Agaricomycetes</taxon>
        <taxon>Agaricomycetidae</taxon>
        <taxon>Agaricales</taxon>
        <taxon>Marasmiineae</taxon>
        <taxon>Mycenaceae</taxon>
        <taxon>Mycena</taxon>
    </lineage>
</organism>
<evidence type="ECO:0000313" key="3">
    <source>
        <dbReference type="Proteomes" id="UP001215598"/>
    </source>
</evidence>
<proteinExistence type="predicted"/>
<feature type="compositionally biased region" description="Polar residues" evidence="1">
    <location>
        <begin position="210"/>
        <end position="225"/>
    </location>
</feature>
<dbReference type="AlphaFoldDB" id="A0AAD7HVQ6"/>
<dbReference type="InterPro" id="IPR038718">
    <property type="entry name" value="SNF2-like_sf"/>
</dbReference>
<reference evidence="2" key="1">
    <citation type="submission" date="2023-03" db="EMBL/GenBank/DDBJ databases">
        <title>Massive genome expansion in bonnet fungi (Mycena s.s.) driven by repeated elements and novel gene families across ecological guilds.</title>
        <authorList>
            <consortium name="Lawrence Berkeley National Laboratory"/>
            <person name="Harder C.B."/>
            <person name="Miyauchi S."/>
            <person name="Viragh M."/>
            <person name="Kuo A."/>
            <person name="Thoen E."/>
            <person name="Andreopoulos B."/>
            <person name="Lu D."/>
            <person name="Skrede I."/>
            <person name="Drula E."/>
            <person name="Henrissat B."/>
            <person name="Morin E."/>
            <person name="Kohler A."/>
            <person name="Barry K."/>
            <person name="LaButti K."/>
            <person name="Morin E."/>
            <person name="Salamov A."/>
            <person name="Lipzen A."/>
            <person name="Mereny Z."/>
            <person name="Hegedus B."/>
            <person name="Baldrian P."/>
            <person name="Stursova M."/>
            <person name="Weitz H."/>
            <person name="Taylor A."/>
            <person name="Grigoriev I.V."/>
            <person name="Nagy L.G."/>
            <person name="Martin F."/>
            <person name="Kauserud H."/>
        </authorList>
    </citation>
    <scope>NUCLEOTIDE SEQUENCE</scope>
    <source>
        <strain evidence="2">CBHHK182m</strain>
    </source>
</reference>
<feature type="region of interest" description="Disordered" evidence="1">
    <location>
        <begin position="25"/>
        <end position="110"/>
    </location>
</feature>
<feature type="compositionally biased region" description="Acidic residues" evidence="1">
    <location>
        <begin position="95"/>
        <end position="110"/>
    </location>
</feature>
<feature type="region of interest" description="Disordered" evidence="1">
    <location>
        <begin position="164"/>
        <end position="235"/>
    </location>
</feature>
<evidence type="ECO:0000256" key="1">
    <source>
        <dbReference type="SAM" id="MobiDB-lite"/>
    </source>
</evidence>
<dbReference type="Proteomes" id="UP001215598">
    <property type="component" value="Unassembled WGS sequence"/>
</dbReference>
<feature type="compositionally biased region" description="Polar residues" evidence="1">
    <location>
        <begin position="53"/>
        <end position="63"/>
    </location>
</feature>
<gene>
    <name evidence="2" type="ORF">B0H16DRAFT_1894174</name>
</gene>
<sequence length="364" mass="38886">MPALVISATDMHALRMRNVFAASSPTTDAALDTPPSTPSAPPSRLWSAVPGSASPNRVSTAPTSPRPAPFPVSSSPSQGAGGDVKVDEPHAIPDADTDLDMDIGADDGEEDDTDARAIAAALRDAGVDALGRVLSRLTHVLERSALYSSILERQMREARERHALSFAQSDNGAKSAGKVGGKGRRRGKGRKGPKRRRVEDAEDEEDGEDSPSTKQNVTADSTTEPPSAPAFPQPHLITGAMLHPHQLEGLQWMLGLDEQGISGILGTHQAFNALTKPSSFKTIKPEASNYATLTTLPRRQLEDVELHLKSLQTPTLLKTGRIGSDRRNRHKYLALTSLHPRTSLAVHPSLAVSVHIDDVSLPPL</sequence>
<keyword evidence="3" id="KW-1185">Reference proteome</keyword>
<feature type="compositionally biased region" description="Acidic residues" evidence="1">
    <location>
        <begin position="200"/>
        <end position="209"/>
    </location>
</feature>
<dbReference type="EMBL" id="JARKIB010000173">
    <property type="protein sequence ID" value="KAJ7728367.1"/>
    <property type="molecule type" value="Genomic_DNA"/>
</dbReference>
<feature type="compositionally biased region" description="Basic and acidic residues" evidence="1">
    <location>
        <begin position="84"/>
        <end position="93"/>
    </location>
</feature>
<name>A0AAD7HVQ6_9AGAR</name>
<protein>
    <submittedName>
        <fullName evidence="2">Uncharacterized protein</fullName>
    </submittedName>
</protein>
<comment type="caution">
    <text evidence="2">The sequence shown here is derived from an EMBL/GenBank/DDBJ whole genome shotgun (WGS) entry which is preliminary data.</text>
</comment>
<evidence type="ECO:0000313" key="2">
    <source>
        <dbReference type="EMBL" id="KAJ7728367.1"/>
    </source>
</evidence>
<feature type="compositionally biased region" description="Basic residues" evidence="1">
    <location>
        <begin position="181"/>
        <end position="196"/>
    </location>
</feature>